<evidence type="ECO:0000256" key="1">
    <source>
        <dbReference type="SAM" id="MobiDB-lite"/>
    </source>
</evidence>
<keyword evidence="3" id="KW-1185">Reference proteome</keyword>
<feature type="region of interest" description="Disordered" evidence="1">
    <location>
        <begin position="45"/>
        <end position="74"/>
    </location>
</feature>
<gene>
    <name evidence="2" type="ORF">SCHPADRAFT_904641</name>
</gene>
<dbReference type="EMBL" id="KQ085967">
    <property type="protein sequence ID" value="KLO13010.1"/>
    <property type="molecule type" value="Genomic_DNA"/>
</dbReference>
<dbReference type="AlphaFoldDB" id="A0A0H2RM33"/>
<organism evidence="2 3">
    <name type="scientific">Schizopora paradoxa</name>
    <dbReference type="NCBI Taxonomy" id="27342"/>
    <lineage>
        <taxon>Eukaryota</taxon>
        <taxon>Fungi</taxon>
        <taxon>Dikarya</taxon>
        <taxon>Basidiomycota</taxon>
        <taxon>Agaricomycotina</taxon>
        <taxon>Agaricomycetes</taxon>
        <taxon>Hymenochaetales</taxon>
        <taxon>Schizoporaceae</taxon>
        <taxon>Schizopora</taxon>
    </lineage>
</organism>
<proteinExistence type="predicted"/>
<name>A0A0H2RM33_9AGAM</name>
<feature type="compositionally biased region" description="Basic residues" evidence="1">
    <location>
        <begin position="58"/>
        <end position="74"/>
    </location>
</feature>
<reference evidence="2 3" key="1">
    <citation type="submission" date="2015-04" db="EMBL/GenBank/DDBJ databases">
        <title>Complete genome sequence of Schizopora paradoxa KUC8140, a cosmopolitan wood degrader in East Asia.</title>
        <authorList>
            <consortium name="DOE Joint Genome Institute"/>
            <person name="Min B."/>
            <person name="Park H."/>
            <person name="Jang Y."/>
            <person name="Kim J.-J."/>
            <person name="Kim K.H."/>
            <person name="Pangilinan J."/>
            <person name="Lipzen A."/>
            <person name="Riley R."/>
            <person name="Grigoriev I.V."/>
            <person name="Spatafora J.W."/>
            <person name="Choi I.-G."/>
        </authorList>
    </citation>
    <scope>NUCLEOTIDE SEQUENCE [LARGE SCALE GENOMIC DNA]</scope>
    <source>
        <strain evidence="2 3">KUC8140</strain>
    </source>
</reference>
<evidence type="ECO:0000313" key="2">
    <source>
        <dbReference type="EMBL" id="KLO13010.1"/>
    </source>
</evidence>
<accession>A0A0H2RM33</accession>
<dbReference type="Proteomes" id="UP000053477">
    <property type="component" value="Unassembled WGS sequence"/>
</dbReference>
<protein>
    <submittedName>
        <fullName evidence="2">Uncharacterized protein</fullName>
    </submittedName>
</protein>
<evidence type="ECO:0000313" key="3">
    <source>
        <dbReference type="Proteomes" id="UP000053477"/>
    </source>
</evidence>
<dbReference type="InParanoid" id="A0A0H2RM33"/>
<sequence>MSATSARVFLGFGLHISILTRRWADPRAVDEVRSKGKDEVATFTESTPFDPHLERIKMARQPRRSIRGPSPRRS</sequence>